<organism evidence="2 3">
    <name type="scientific">Eumeta variegata</name>
    <name type="common">Bagworm moth</name>
    <name type="synonym">Eumeta japonica</name>
    <dbReference type="NCBI Taxonomy" id="151549"/>
    <lineage>
        <taxon>Eukaryota</taxon>
        <taxon>Metazoa</taxon>
        <taxon>Ecdysozoa</taxon>
        <taxon>Arthropoda</taxon>
        <taxon>Hexapoda</taxon>
        <taxon>Insecta</taxon>
        <taxon>Pterygota</taxon>
        <taxon>Neoptera</taxon>
        <taxon>Endopterygota</taxon>
        <taxon>Lepidoptera</taxon>
        <taxon>Glossata</taxon>
        <taxon>Ditrysia</taxon>
        <taxon>Tineoidea</taxon>
        <taxon>Psychidae</taxon>
        <taxon>Oiketicinae</taxon>
        <taxon>Eumeta</taxon>
    </lineage>
</organism>
<proteinExistence type="predicted"/>
<comment type="caution">
    <text evidence="2">The sequence shown here is derived from an EMBL/GenBank/DDBJ whole genome shotgun (WGS) entry which is preliminary data.</text>
</comment>
<dbReference type="EMBL" id="BGZK01000007">
    <property type="protein sequence ID" value="GBP00925.1"/>
    <property type="molecule type" value="Genomic_DNA"/>
</dbReference>
<accession>A0A4C1SFR0</accession>
<evidence type="ECO:0000313" key="3">
    <source>
        <dbReference type="Proteomes" id="UP000299102"/>
    </source>
</evidence>
<name>A0A4C1SFR0_EUMVA</name>
<reference evidence="2 3" key="1">
    <citation type="journal article" date="2019" name="Commun. Biol.">
        <title>The bagworm genome reveals a unique fibroin gene that provides high tensile strength.</title>
        <authorList>
            <person name="Kono N."/>
            <person name="Nakamura H."/>
            <person name="Ohtoshi R."/>
            <person name="Tomita M."/>
            <person name="Numata K."/>
            <person name="Arakawa K."/>
        </authorList>
    </citation>
    <scope>NUCLEOTIDE SEQUENCE [LARGE SCALE GENOMIC DNA]</scope>
</reference>
<sequence length="106" mass="11883">MSHRPRSRRSATKTLISPAGTATGIPSPVCSDADERRHGIYRSGDGPLRRPGIRERNFYWSFRESSETDRMGGRDFPGRTSCVNPPPRLEGFYRGRPLLSVSFSSL</sequence>
<feature type="region of interest" description="Disordered" evidence="1">
    <location>
        <begin position="1"/>
        <end position="48"/>
    </location>
</feature>
<evidence type="ECO:0000313" key="2">
    <source>
        <dbReference type="EMBL" id="GBP00925.1"/>
    </source>
</evidence>
<protein>
    <submittedName>
        <fullName evidence="2">Uncharacterized protein</fullName>
    </submittedName>
</protein>
<evidence type="ECO:0000256" key="1">
    <source>
        <dbReference type="SAM" id="MobiDB-lite"/>
    </source>
</evidence>
<keyword evidence="3" id="KW-1185">Reference proteome</keyword>
<feature type="compositionally biased region" description="Basic residues" evidence="1">
    <location>
        <begin position="1"/>
        <end position="11"/>
    </location>
</feature>
<dbReference type="AlphaFoldDB" id="A0A4C1SFR0"/>
<dbReference type="Proteomes" id="UP000299102">
    <property type="component" value="Unassembled WGS sequence"/>
</dbReference>
<gene>
    <name evidence="2" type="ORF">EVAR_2245_1</name>
</gene>